<dbReference type="AlphaFoldDB" id="A0A401GQZ1"/>
<organism evidence="3 4">
    <name type="scientific">Sparassis crispa</name>
    <dbReference type="NCBI Taxonomy" id="139825"/>
    <lineage>
        <taxon>Eukaryota</taxon>
        <taxon>Fungi</taxon>
        <taxon>Dikarya</taxon>
        <taxon>Basidiomycota</taxon>
        <taxon>Agaricomycotina</taxon>
        <taxon>Agaricomycetes</taxon>
        <taxon>Polyporales</taxon>
        <taxon>Sparassidaceae</taxon>
        <taxon>Sparassis</taxon>
    </lineage>
</organism>
<dbReference type="InParanoid" id="A0A401GQZ1"/>
<dbReference type="PANTHER" id="PTHR38248:SF2">
    <property type="entry name" value="FUNK1 11"/>
    <property type="match status" value="1"/>
</dbReference>
<sequence>MSYHPTNEIVPVVTTPLAAKDPSSEQRDSEKFDRRNTTQRYVKHARAAKSFLIGPMPVREFLGFLPETDMSRMPLAVDAFKGIPTEAKQKCEIIAPIITALNGEDVENPRCPGFVFKDTTTRSFDCGKIGSLNPDICCYVQEFTDSVKPNPPPTNSLAHAELHIDVKRKPGLDFLSDAAPDDDRSSHSFILNIEDETLRKRAELSLGKNVACAIEACARQHRTFYFSVSLAGSHARLIRSDRAGAIASESFNLHDNPKPLCEFLWRYAHASNSQRGCDSTVEPASPMEEALFKMTIEQHVKLQLNLRGGKALRTAVEEHYQPGVVAAINMVGKDAVVRRLLVSRPVVSPLYMTGRCTRGYWAVTTGGPTDEVMFLKDTWRYNVPRVKEGNILEDLSDAGVPHIPHLVYHSDVLVPMMTTKEESEDESENEDNDEETPGVYLNFQCTQSDRYQRAPWVCSGGRREVSLTPHVHYRLVVGTVGYGLDRFKGSEELLYATYDAYEAMMAAFNIEDPAKRRLHCDVSLGNIILVKDPNSDSTVRRGYLIDWEFSSLVTEAESSQSQHKTGTLQYMSQRLLQRKNVHHTFQDDMESIFYVVLYCSLRWLPHNRPPNELAETLWRFFENDWVNKDGIRMGGDGKISNMVTRCHTTDLHFPSPGIQSWLEEVMNFSADYALEKDTGFAEVWRNPASFAEFWRDFLDTHQLSADDRFNHRLPPARRPGVMMSYPLTSSASLNSRAVPSGNTTTSSQSYQLSDGATSNRQQPIPRAHHSGAMMSDASTSSASSSLHTPSSGITTTPPLKRKAGEEPINAHCRVTKRIVVMPAPRKYNTRSSTSLVSGLKRKVEGELVDPRRTKRKAKKGLADVQVREAKGRDGSVRALGTEIGSATRSTLTTHRRRAEGKRLGAAAGSSGSQRRQHNASSPKKGT</sequence>
<feature type="region of interest" description="Disordered" evidence="1">
    <location>
        <begin position="732"/>
        <end position="810"/>
    </location>
</feature>
<dbReference type="PANTHER" id="PTHR38248">
    <property type="entry name" value="FUNK1 6"/>
    <property type="match status" value="1"/>
</dbReference>
<proteinExistence type="predicted"/>
<dbReference type="OrthoDB" id="3265188at2759"/>
<dbReference type="GeneID" id="38781553"/>
<dbReference type="Proteomes" id="UP000287166">
    <property type="component" value="Unassembled WGS sequence"/>
</dbReference>
<gene>
    <name evidence="3" type="ORF">SCP_0606150</name>
</gene>
<dbReference type="RefSeq" id="XP_027615549.1">
    <property type="nucleotide sequence ID" value="XM_027759748.1"/>
</dbReference>
<comment type="caution">
    <text evidence="3">The sequence shown here is derived from an EMBL/GenBank/DDBJ whole genome shotgun (WGS) entry which is preliminary data.</text>
</comment>
<keyword evidence="4" id="KW-1185">Reference proteome</keyword>
<protein>
    <recommendedName>
        <fullName evidence="2">Fungal-type protein kinase domain-containing protein</fullName>
    </recommendedName>
</protein>
<dbReference type="EMBL" id="BFAD01000006">
    <property type="protein sequence ID" value="GBE84636.1"/>
    <property type="molecule type" value="Genomic_DNA"/>
</dbReference>
<dbReference type="SUPFAM" id="SSF56112">
    <property type="entry name" value="Protein kinase-like (PK-like)"/>
    <property type="match status" value="1"/>
</dbReference>
<feature type="compositionally biased region" description="Low complexity" evidence="1">
    <location>
        <begin position="770"/>
        <end position="792"/>
    </location>
</feature>
<feature type="domain" description="Fungal-type protein kinase" evidence="2">
    <location>
        <begin position="217"/>
        <end position="598"/>
    </location>
</feature>
<feature type="region of interest" description="Disordered" evidence="1">
    <location>
        <begin position="12"/>
        <end position="38"/>
    </location>
</feature>
<name>A0A401GQZ1_9APHY</name>
<dbReference type="InterPro" id="IPR040976">
    <property type="entry name" value="Pkinase_fungal"/>
</dbReference>
<dbReference type="InterPro" id="IPR011009">
    <property type="entry name" value="Kinase-like_dom_sf"/>
</dbReference>
<feature type="compositionally biased region" description="Basic and acidic residues" evidence="1">
    <location>
        <begin position="22"/>
        <end position="36"/>
    </location>
</feature>
<evidence type="ECO:0000313" key="3">
    <source>
        <dbReference type="EMBL" id="GBE84636.1"/>
    </source>
</evidence>
<accession>A0A401GQZ1</accession>
<feature type="region of interest" description="Disordered" evidence="1">
    <location>
        <begin position="868"/>
        <end position="926"/>
    </location>
</feature>
<dbReference type="Gene3D" id="1.10.510.10">
    <property type="entry name" value="Transferase(Phosphotransferase) domain 1"/>
    <property type="match status" value="1"/>
</dbReference>
<dbReference type="Pfam" id="PF17667">
    <property type="entry name" value="Pkinase_fungal"/>
    <property type="match status" value="1"/>
</dbReference>
<evidence type="ECO:0000313" key="4">
    <source>
        <dbReference type="Proteomes" id="UP000287166"/>
    </source>
</evidence>
<feature type="compositionally biased region" description="Polar residues" evidence="1">
    <location>
        <begin position="732"/>
        <end position="762"/>
    </location>
</feature>
<reference evidence="3 4" key="1">
    <citation type="journal article" date="2018" name="Sci. Rep.">
        <title>Genome sequence of the cauliflower mushroom Sparassis crispa (Hanabiratake) and its association with beneficial usage.</title>
        <authorList>
            <person name="Kiyama R."/>
            <person name="Furutani Y."/>
            <person name="Kawaguchi K."/>
            <person name="Nakanishi T."/>
        </authorList>
    </citation>
    <scope>NUCLEOTIDE SEQUENCE [LARGE SCALE GENOMIC DNA]</scope>
</reference>
<evidence type="ECO:0000259" key="2">
    <source>
        <dbReference type="Pfam" id="PF17667"/>
    </source>
</evidence>
<feature type="compositionally biased region" description="Polar residues" evidence="1">
    <location>
        <begin position="909"/>
        <end position="926"/>
    </location>
</feature>
<evidence type="ECO:0000256" key="1">
    <source>
        <dbReference type="SAM" id="MobiDB-lite"/>
    </source>
</evidence>